<evidence type="ECO:0000259" key="1">
    <source>
        <dbReference type="Pfam" id="PF13435"/>
    </source>
</evidence>
<dbReference type="Gene3D" id="1.10.1130.10">
    <property type="entry name" value="Flavocytochrome C3, Chain A"/>
    <property type="match status" value="1"/>
</dbReference>
<dbReference type="Pfam" id="PF13435">
    <property type="entry name" value="Cytochrome_C554"/>
    <property type="match status" value="1"/>
</dbReference>
<dbReference type="Proteomes" id="UP000199073">
    <property type="component" value="Unassembled WGS sequence"/>
</dbReference>
<evidence type="ECO:0000313" key="2">
    <source>
        <dbReference type="EMBL" id="SDP08693.1"/>
    </source>
</evidence>
<dbReference type="InterPro" id="IPR023155">
    <property type="entry name" value="Cyt_c-552/4"/>
</dbReference>
<evidence type="ECO:0000313" key="3">
    <source>
        <dbReference type="Proteomes" id="UP000199073"/>
    </source>
</evidence>
<protein>
    <submittedName>
        <fullName evidence="2">Cytochrome c554 and c-prime</fullName>
    </submittedName>
</protein>
<dbReference type="SUPFAM" id="SSF48695">
    <property type="entry name" value="Multiheme cytochromes"/>
    <property type="match status" value="1"/>
</dbReference>
<dbReference type="STRING" id="91360.SAMN05660330_01768"/>
<organism evidence="2 3">
    <name type="scientific">Desulforhopalus singaporensis</name>
    <dbReference type="NCBI Taxonomy" id="91360"/>
    <lineage>
        <taxon>Bacteria</taxon>
        <taxon>Pseudomonadati</taxon>
        <taxon>Thermodesulfobacteriota</taxon>
        <taxon>Desulfobulbia</taxon>
        <taxon>Desulfobulbales</taxon>
        <taxon>Desulfocapsaceae</taxon>
        <taxon>Desulforhopalus</taxon>
    </lineage>
</organism>
<dbReference type="PROSITE" id="PS51257">
    <property type="entry name" value="PROKAR_LIPOPROTEIN"/>
    <property type="match status" value="1"/>
</dbReference>
<name>A0A1H0PUC4_9BACT</name>
<dbReference type="AlphaFoldDB" id="A0A1H0PUC4"/>
<keyword evidence="3" id="KW-1185">Reference proteome</keyword>
<gene>
    <name evidence="2" type="ORF">SAMN05660330_01768</name>
</gene>
<proteinExistence type="predicted"/>
<feature type="domain" description="Cytochrome c-552/4" evidence="1">
    <location>
        <begin position="43"/>
        <end position="111"/>
    </location>
</feature>
<reference evidence="2 3" key="1">
    <citation type="submission" date="2016-10" db="EMBL/GenBank/DDBJ databases">
        <authorList>
            <person name="de Groot N.N."/>
        </authorList>
    </citation>
    <scope>NUCLEOTIDE SEQUENCE [LARGE SCALE GENOMIC DNA]</scope>
    <source>
        <strain evidence="2 3">DSM 12130</strain>
    </source>
</reference>
<dbReference type="InterPro" id="IPR036280">
    <property type="entry name" value="Multihaem_cyt_sf"/>
</dbReference>
<accession>A0A1H0PUC4</accession>
<dbReference type="RefSeq" id="WP_176761150.1">
    <property type="nucleotide sequence ID" value="NZ_FNJI01000010.1"/>
</dbReference>
<dbReference type="EMBL" id="FNJI01000010">
    <property type="protein sequence ID" value="SDP08693.1"/>
    <property type="molecule type" value="Genomic_DNA"/>
</dbReference>
<sequence length="334" mass="36728">MKKSHVLFTLLLSFVLVISGCTPFSYLTHVDDDTGTGPTASDCGSCHILQFAEWSLSLHSRSFSNPVFRDQYMDAGDEECLTCHAPVGIRANLLQPRPYNREGGIDCISCHFSAGKMYGPHDSSALFQPHPIEKNDRFYRGNGICSGCHRETADEYPDKNDDTVSPGCITCHAVPVTRTVSQGTGIFTRALVSFEDRVKTYSHEISLPVYALKSSDISVVVEDSGPKSVELTITVTNRLPHNLPTGTYGEKKISLRAEFSLAGEVVEELSREIADETKPLLPGAAKTLHFRINQPPGRKTAVRILLERTGGDDSSRIVAETADLMFFQIAEKNM</sequence>